<dbReference type="Proteomes" id="UP000319976">
    <property type="component" value="Chromosome"/>
</dbReference>
<dbReference type="Pfam" id="PF06439">
    <property type="entry name" value="3keto-disac_hyd"/>
    <property type="match status" value="1"/>
</dbReference>
<dbReference type="AlphaFoldDB" id="A0A517T6W2"/>
<organism evidence="3 4">
    <name type="scientific">Calycomorphotria hydatis</name>
    <dbReference type="NCBI Taxonomy" id="2528027"/>
    <lineage>
        <taxon>Bacteria</taxon>
        <taxon>Pseudomonadati</taxon>
        <taxon>Planctomycetota</taxon>
        <taxon>Planctomycetia</taxon>
        <taxon>Planctomycetales</taxon>
        <taxon>Planctomycetaceae</taxon>
        <taxon>Calycomorphotria</taxon>
    </lineage>
</organism>
<evidence type="ECO:0000259" key="2">
    <source>
        <dbReference type="Pfam" id="PF06439"/>
    </source>
</evidence>
<accession>A0A517T6W2</accession>
<sequence length="233" mass="26385" precursor="true">MKTQAACLVLCLCSVLAQAGEQNVPPAGFTNLFNGEDLSGWHGQNHFSPYKLAEMTDEERSAKLEKDNANMKEHWQVEDGEIVNDGKGVYLTTDKKYGDFELLVDWKMVGEHTDSGIYLRGCPQVQIWDPSNPKQFKHGNQLGSGGLWNNNKDTAGKDPLVKADNPVGEWNTFRIKMIGDRVTVHLNDKLVVDNAEMHNYWNRDIPMPEQGPIQLQTHGGEMRFRNVFVREIE</sequence>
<dbReference type="GO" id="GO:0016787">
    <property type="term" value="F:hydrolase activity"/>
    <property type="evidence" value="ECO:0007669"/>
    <property type="project" value="InterPro"/>
</dbReference>
<protein>
    <recommendedName>
        <fullName evidence="2">3-keto-alpha-glucoside-1,2-lyase/3-keto-2-hydroxy-glucal hydratase domain-containing protein</fullName>
    </recommendedName>
</protein>
<dbReference type="RefSeq" id="WP_231734193.1">
    <property type="nucleotide sequence ID" value="NZ_CP036316.1"/>
</dbReference>
<keyword evidence="1" id="KW-0732">Signal</keyword>
<feature type="domain" description="3-keto-alpha-glucoside-1,2-lyase/3-keto-2-hydroxy-glucal hydratase" evidence="2">
    <location>
        <begin position="28"/>
        <end position="230"/>
    </location>
</feature>
<feature type="signal peptide" evidence="1">
    <location>
        <begin position="1"/>
        <end position="19"/>
    </location>
</feature>
<evidence type="ECO:0000256" key="1">
    <source>
        <dbReference type="SAM" id="SignalP"/>
    </source>
</evidence>
<dbReference type="EMBL" id="CP036316">
    <property type="protein sequence ID" value="QDT64108.1"/>
    <property type="molecule type" value="Genomic_DNA"/>
</dbReference>
<evidence type="ECO:0000313" key="4">
    <source>
        <dbReference type="Proteomes" id="UP000319976"/>
    </source>
</evidence>
<name>A0A517T6W2_9PLAN</name>
<reference evidence="3 4" key="1">
    <citation type="submission" date="2019-02" db="EMBL/GenBank/DDBJ databases">
        <title>Deep-cultivation of Planctomycetes and their phenomic and genomic characterization uncovers novel biology.</title>
        <authorList>
            <person name="Wiegand S."/>
            <person name="Jogler M."/>
            <person name="Boedeker C."/>
            <person name="Pinto D."/>
            <person name="Vollmers J."/>
            <person name="Rivas-Marin E."/>
            <person name="Kohn T."/>
            <person name="Peeters S.H."/>
            <person name="Heuer A."/>
            <person name="Rast P."/>
            <person name="Oberbeckmann S."/>
            <person name="Bunk B."/>
            <person name="Jeske O."/>
            <person name="Meyerdierks A."/>
            <person name="Storesund J.E."/>
            <person name="Kallscheuer N."/>
            <person name="Luecker S."/>
            <person name="Lage O.M."/>
            <person name="Pohl T."/>
            <person name="Merkel B.J."/>
            <person name="Hornburger P."/>
            <person name="Mueller R.-W."/>
            <person name="Bruemmer F."/>
            <person name="Labrenz M."/>
            <person name="Spormann A.M."/>
            <person name="Op den Camp H."/>
            <person name="Overmann J."/>
            <person name="Amann R."/>
            <person name="Jetten M.S.M."/>
            <person name="Mascher T."/>
            <person name="Medema M.H."/>
            <person name="Devos D.P."/>
            <person name="Kaster A.-K."/>
            <person name="Ovreas L."/>
            <person name="Rohde M."/>
            <person name="Galperin M.Y."/>
            <person name="Jogler C."/>
        </authorList>
    </citation>
    <scope>NUCLEOTIDE SEQUENCE [LARGE SCALE GENOMIC DNA]</scope>
    <source>
        <strain evidence="3 4">V22</strain>
    </source>
</reference>
<feature type="chain" id="PRO_5021845125" description="3-keto-alpha-glucoside-1,2-lyase/3-keto-2-hydroxy-glucal hydratase domain-containing protein" evidence="1">
    <location>
        <begin position="20"/>
        <end position="233"/>
    </location>
</feature>
<evidence type="ECO:0000313" key="3">
    <source>
        <dbReference type="EMBL" id="QDT64108.1"/>
    </source>
</evidence>
<dbReference type="InterPro" id="IPR010496">
    <property type="entry name" value="AL/BT2_dom"/>
</dbReference>
<proteinExistence type="predicted"/>
<keyword evidence="4" id="KW-1185">Reference proteome</keyword>
<gene>
    <name evidence="3" type="ORF">V22_13390</name>
</gene>
<dbReference type="KEGG" id="chya:V22_13390"/>
<dbReference type="Gene3D" id="2.60.120.560">
    <property type="entry name" value="Exo-inulinase, domain 1"/>
    <property type="match status" value="1"/>
</dbReference>